<sequence length="255" mass="28338">MSGADSTPFTIQAQPATDIWKKPPSTNIFNAPIRRTSTGLLSKFRSARVTFWADWHERYDQGGLLLVPRRRSSSAPPPYDPAEPPAQWIKTGVELYQVSEHTLSSIFPLISRPYYSLPIEPSPDRPTDSGTRKPLRKQGAPQLSTVSTDRFADWSVSPLGAGDGPSDVAKRSVTIEIAREGDENGKSVWVYQIVRGGSGAETRIPLREICWIFADEEDGDNEWVLDVSPLAARPEKKATAPLEVRFEEFTVEWAA</sequence>
<name>A0AAN9UL02_9PEZI</name>
<keyword evidence="3" id="KW-1185">Reference proteome</keyword>
<feature type="region of interest" description="Disordered" evidence="1">
    <location>
        <begin position="118"/>
        <end position="144"/>
    </location>
</feature>
<dbReference type="AlphaFoldDB" id="A0AAN9UL02"/>
<dbReference type="Proteomes" id="UP001320420">
    <property type="component" value="Unassembled WGS sequence"/>
</dbReference>
<dbReference type="EMBL" id="JAKJXP020000101">
    <property type="protein sequence ID" value="KAK7746144.1"/>
    <property type="molecule type" value="Genomic_DNA"/>
</dbReference>
<evidence type="ECO:0000313" key="2">
    <source>
        <dbReference type="EMBL" id="KAK7746144.1"/>
    </source>
</evidence>
<evidence type="ECO:0000313" key="3">
    <source>
        <dbReference type="Proteomes" id="UP001320420"/>
    </source>
</evidence>
<proteinExistence type="predicted"/>
<accession>A0AAN9UL02</accession>
<reference evidence="2 3" key="1">
    <citation type="submission" date="2024-02" db="EMBL/GenBank/DDBJ databases">
        <title>De novo assembly and annotation of 12 fungi associated with fruit tree decline syndrome in Ontario, Canada.</title>
        <authorList>
            <person name="Sulman M."/>
            <person name="Ellouze W."/>
            <person name="Ilyukhin E."/>
        </authorList>
    </citation>
    <scope>NUCLEOTIDE SEQUENCE [LARGE SCALE GENOMIC DNA]</scope>
    <source>
        <strain evidence="2 3">M11/M66-122</strain>
    </source>
</reference>
<dbReference type="InterPro" id="IPR009784">
    <property type="entry name" value="DUF1349"/>
</dbReference>
<dbReference type="PANTHER" id="PTHR35332">
    <property type="entry name" value="REGULATION OF ENOLASE PROTEIN 1"/>
    <property type="match status" value="1"/>
</dbReference>
<organism evidence="2 3">
    <name type="scientific">Diatrype stigma</name>
    <dbReference type="NCBI Taxonomy" id="117547"/>
    <lineage>
        <taxon>Eukaryota</taxon>
        <taxon>Fungi</taxon>
        <taxon>Dikarya</taxon>
        <taxon>Ascomycota</taxon>
        <taxon>Pezizomycotina</taxon>
        <taxon>Sordariomycetes</taxon>
        <taxon>Xylariomycetidae</taxon>
        <taxon>Xylariales</taxon>
        <taxon>Diatrypaceae</taxon>
        <taxon>Diatrype</taxon>
    </lineage>
</organism>
<comment type="caution">
    <text evidence="2">The sequence shown here is derived from an EMBL/GenBank/DDBJ whole genome shotgun (WGS) entry which is preliminary data.</text>
</comment>
<dbReference type="PANTHER" id="PTHR35332:SF2">
    <property type="entry name" value="REGULATION OF ENOLASE PROTEIN 1"/>
    <property type="match status" value="1"/>
</dbReference>
<feature type="compositionally biased region" description="Basic and acidic residues" evidence="1">
    <location>
        <begin position="122"/>
        <end position="131"/>
    </location>
</feature>
<dbReference type="Gene3D" id="2.60.120.200">
    <property type="match status" value="2"/>
</dbReference>
<protein>
    <submittedName>
        <fullName evidence="2">Uncharacterized protein</fullName>
    </submittedName>
</protein>
<dbReference type="Pfam" id="PF07081">
    <property type="entry name" value="DUF1349"/>
    <property type="match status" value="1"/>
</dbReference>
<gene>
    <name evidence="2" type="ORF">SLS62_009523</name>
</gene>
<evidence type="ECO:0000256" key="1">
    <source>
        <dbReference type="SAM" id="MobiDB-lite"/>
    </source>
</evidence>